<gene>
    <name evidence="1" type="ORF">H9657_05610</name>
</gene>
<reference evidence="1 2" key="1">
    <citation type="submission" date="2020-08" db="EMBL/GenBank/DDBJ databases">
        <title>A Genomic Blueprint of the Chicken Gut Microbiome.</title>
        <authorList>
            <person name="Gilroy R."/>
            <person name="Ravi A."/>
            <person name="Getino M."/>
            <person name="Pursley I."/>
            <person name="Horton D.L."/>
            <person name="Alikhan N.-F."/>
            <person name="Baker D."/>
            <person name="Gharbi K."/>
            <person name="Hall N."/>
            <person name="Watson M."/>
            <person name="Adriaenssens E.M."/>
            <person name="Foster-Nyarko E."/>
            <person name="Jarju S."/>
            <person name="Secka A."/>
            <person name="Antonio M."/>
            <person name="Oren A."/>
            <person name="Chaudhuri R."/>
            <person name="La Ragione R.M."/>
            <person name="Hildebrand F."/>
            <person name="Pallen M.J."/>
        </authorList>
    </citation>
    <scope>NUCLEOTIDE SEQUENCE [LARGE SCALE GENOMIC DNA]</scope>
    <source>
        <strain evidence="1 2">Sa3CUA2</strain>
    </source>
</reference>
<evidence type="ECO:0000313" key="1">
    <source>
        <dbReference type="EMBL" id="MBD7917756.1"/>
    </source>
</evidence>
<accession>A0ABR8QBF8</accession>
<dbReference type="EMBL" id="JACSQV010000003">
    <property type="protein sequence ID" value="MBD7917756.1"/>
    <property type="molecule type" value="Genomic_DNA"/>
</dbReference>
<organism evidence="1 2">
    <name type="scientific">Cellulomonas avistercoris</name>
    <dbReference type="NCBI Taxonomy" id="2762242"/>
    <lineage>
        <taxon>Bacteria</taxon>
        <taxon>Bacillati</taxon>
        <taxon>Actinomycetota</taxon>
        <taxon>Actinomycetes</taxon>
        <taxon>Micrococcales</taxon>
        <taxon>Cellulomonadaceae</taxon>
        <taxon>Cellulomonas</taxon>
    </lineage>
</organism>
<proteinExistence type="predicted"/>
<dbReference type="RefSeq" id="WP_191781203.1">
    <property type="nucleotide sequence ID" value="NZ_JACSQV010000003.1"/>
</dbReference>
<protein>
    <recommendedName>
        <fullName evidence="3">CTP synthase</fullName>
    </recommendedName>
</protein>
<evidence type="ECO:0000313" key="2">
    <source>
        <dbReference type="Proteomes" id="UP000604241"/>
    </source>
</evidence>
<name>A0ABR8QBF8_9CELL</name>
<sequence>MVHVAPTARGAAADAEQLQRALREGRLVRVRRGSYVAAGVWRDLDDGARHVALVRAVLAAASAPPVFSHGSAAAVLGLPTVGHRDDAVHVVRGPADGGRSHGDVVRHAVAGHVPVAEVDGIVVTNAARTVVDLARTAGLVPGVVAGDAAVRCGLTSLAELRVEVARAGGGRGVRAARRVVELVDPASESPGESVSRVRMAELGLPVPVLQHEVRDRQGLVGRVDFWWAEQGVVGEFDGRVKYGTGDPEVLWAEKLREDRLRATGLRVARWTWSDAWAGDPMAARLRAAGLR</sequence>
<evidence type="ECO:0008006" key="3">
    <source>
        <dbReference type="Google" id="ProtNLM"/>
    </source>
</evidence>
<dbReference type="Proteomes" id="UP000604241">
    <property type="component" value="Unassembled WGS sequence"/>
</dbReference>
<comment type="caution">
    <text evidence="1">The sequence shown here is derived from an EMBL/GenBank/DDBJ whole genome shotgun (WGS) entry which is preliminary data.</text>
</comment>
<keyword evidence="2" id="KW-1185">Reference proteome</keyword>